<gene>
    <name evidence="2" type="ORF">K2F26_21055</name>
</gene>
<evidence type="ECO:0000259" key="1">
    <source>
        <dbReference type="Pfam" id="PF12902"/>
    </source>
</evidence>
<proteinExistence type="predicted"/>
<dbReference type="PANTHER" id="PTHR34400">
    <property type="match status" value="1"/>
</dbReference>
<dbReference type="Gene3D" id="1.20.1260.10">
    <property type="match status" value="1"/>
</dbReference>
<keyword evidence="3" id="KW-1185">Reference proteome</keyword>
<dbReference type="EMBL" id="CP080598">
    <property type="protein sequence ID" value="QYX31283.1"/>
    <property type="molecule type" value="Genomic_DNA"/>
</dbReference>
<feature type="domain" description="Iminophenyl-pyruvate dimer synthase" evidence="1">
    <location>
        <begin position="18"/>
        <end position="249"/>
    </location>
</feature>
<evidence type="ECO:0000313" key="2">
    <source>
        <dbReference type="EMBL" id="QYX31283.1"/>
    </source>
</evidence>
<dbReference type="Pfam" id="PF12902">
    <property type="entry name" value="Ferritin-like"/>
    <property type="match status" value="1"/>
</dbReference>
<protein>
    <submittedName>
        <fullName evidence="2">Ferritin-like protein</fullName>
    </submittedName>
</protein>
<dbReference type="InterPro" id="IPR012347">
    <property type="entry name" value="Ferritin-like"/>
</dbReference>
<dbReference type="InterPro" id="IPR026820">
    <property type="entry name" value="VioB/RebD_dom"/>
</dbReference>
<evidence type="ECO:0000313" key="3">
    <source>
        <dbReference type="Proteomes" id="UP000826540"/>
    </source>
</evidence>
<accession>A0ABX8WXU6</accession>
<name>A0ABX8WXU6_9CYAN</name>
<dbReference type="PANTHER" id="PTHR34400:SF4">
    <property type="entry name" value="MEMBRANE PROTEIN"/>
    <property type="match status" value="1"/>
</dbReference>
<dbReference type="RefSeq" id="WP_220609348.1">
    <property type="nucleotide sequence ID" value="NZ_CP080598.1"/>
</dbReference>
<reference evidence="2 3" key="1">
    <citation type="journal article" date="2022" name="J. Am. Chem. Soc.">
        <title>Biosynthesis of Guanitoxin Enables Global Environmental Detection in Freshwater Cyanobacteria.</title>
        <authorList>
            <person name="Lima S.T."/>
            <person name="Fallon T.R."/>
            <person name="Cordoza J.L."/>
            <person name="Chekan J.R."/>
            <person name="Delbaje E."/>
            <person name="Hopiavuori A.R."/>
            <person name="Alvarenga D.O."/>
            <person name="Wood S.M."/>
            <person name="Luhavaya H."/>
            <person name="Baumgartner J.T."/>
            <person name="Dorr F.A."/>
            <person name="Etchegaray A."/>
            <person name="Pinto E."/>
            <person name="McKinnie S.M.K."/>
            <person name="Fiore M.F."/>
            <person name="Moore B.S."/>
        </authorList>
    </citation>
    <scope>NUCLEOTIDE SEQUENCE [LARGE SCALE GENOMIC DNA]</scope>
    <source>
        <strain evidence="2 3">ITEP-024</strain>
    </source>
</reference>
<dbReference type="Proteomes" id="UP000826540">
    <property type="component" value="Chromosome"/>
</dbReference>
<sequence>MIDTLELITTVEDLHYYLIQGLMIEHATLPPYLTALYSLKPGSNLEAFQFIRTVAVEEMLHLTLVANVFNAVGGDIQGVLTNPDFIPTYPTYLPTREEDFEVSISKFSRETVETFCKIERSHHVDDNKALVESRTRQTRRHNFLKLAGKKDNLSYETIGLFYTEVIRGLKALDKQYKSEGKNLFIGDPKKQITPEYYYDGAGDIVKVTDLDSAIKALYIIQTQGEGSGTKTIYDSEKELSHYYRFQQLLNGRYYVIDKEDPTKSDQPNHPTGETFTVDWDAVYPVMENLTLSKLRNYCDADSELYAHALEFQQAYSRFLAEIEYSFNGHPEQLLPAVGSMFRLKELANSLIRNPIPGLNGVNAGPVYKFE</sequence>
<organism evidence="2 3">
    <name type="scientific">Sphaerospermopsis torques-reginae ITEP-024</name>
    <dbReference type="NCBI Taxonomy" id="984208"/>
    <lineage>
        <taxon>Bacteria</taxon>
        <taxon>Bacillati</taxon>
        <taxon>Cyanobacteriota</taxon>
        <taxon>Cyanophyceae</taxon>
        <taxon>Nostocales</taxon>
        <taxon>Aphanizomenonaceae</taxon>
        <taxon>Sphaerospermopsis</taxon>
        <taxon>Sphaerospermopsis torques-reginae</taxon>
    </lineage>
</organism>